<dbReference type="InterPro" id="IPR001387">
    <property type="entry name" value="Cro/C1-type_HTH"/>
</dbReference>
<organism evidence="2">
    <name type="scientific">bioreactor metagenome</name>
    <dbReference type="NCBI Taxonomy" id="1076179"/>
    <lineage>
        <taxon>unclassified sequences</taxon>
        <taxon>metagenomes</taxon>
        <taxon>ecological metagenomes</taxon>
    </lineage>
</organism>
<evidence type="ECO:0000313" key="2">
    <source>
        <dbReference type="EMBL" id="MPL76492.1"/>
    </source>
</evidence>
<dbReference type="SMART" id="SM00530">
    <property type="entry name" value="HTH_XRE"/>
    <property type="match status" value="1"/>
</dbReference>
<dbReference type="Pfam" id="PF01381">
    <property type="entry name" value="HTH_3"/>
    <property type="match status" value="1"/>
</dbReference>
<dbReference type="EMBL" id="VSSQ01000097">
    <property type="protein sequence ID" value="MPL76492.1"/>
    <property type="molecule type" value="Genomic_DNA"/>
</dbReference>
<proteinExistence type="predicted"/>
<protein>
    <recommendedName>
        <fullName evidence="1">HTH cro/C1-type domain-containing protein</fullName>
    </recommendedName>
</protein>
<dbReference type="Gene3D" id="1.10.260.40">
    <property type="entry name" value="lambda repressor-like DNA-binding domains"/>
    <property type="match status" value="1"/>
</dbReference>
<dbReference type="GO" id="GO:0003677">
    <property type="term" value="F:DNA binding"/>
    <property type="evidence" value="ECO:0007669"/>
    <property type="project" value="InterPro"/>
</dbReference>
<dbReference type="SUPFAM" id="SSF47413">
    <property type="entry name" value="lambda repressor-like DNA-binding domains"/>
    <property type="match status" value="1"/>
</dbReference>
<dbReference type="InterPro" id="IPR010982">
    <property type="entry name" value="Lambda_DNA-bd_dom_sf"/>
</dbReference>
<gene>
    <name evidence="2" type="ORF">SDC9_22337</name>
</gene>
<comment type="caution">
    <text evidence="2">The sequence shown here is derived from an EMBL/GenBank/DDBJ whole genome shotgun (WGS) entry which is preliminary data.</text>
</comment>
<accession>A0A644UCB2</accession>
<dbReference type="CDD" id="cd00093">
    <property type="entry name" value="HTH_XRE"/>
    <property type="match status" value="1"/>
</dbReference>
<dbReference type="AlphaFoldDB" id="A0A644UCB2"/>
<evidence type="ECO:0000259" key="1">
    <source>
        <dbReference type="PROSITE" id="PS50943"/>
    </source>
</evidence>
<feature type="domain" description="HTH cro/C1-type" evidence="1">
    <location>
        <begin position="8"/>
        <end position="62"/>
    </location>
</feature>
<sequence>MERFNVLLTNKRIEKKLNKAQVANKMGLTPMYYARFENGDLCPTKRNVKQFAEFLDMSEEDVLYIIESSKKSRAI</sequence>
<reference evidence="2" key="1">
    <citation type="submission" date="2019-08" db="EMBL/GenBank/DDBJ databases">
        <authorList>
            <person name="Kucharzyk K."/>
            <person name="Murdoch R.W."/>
            <person name="Higgins S."/>
            <person name="Loffler F."/>
        </authorList>
    </citation>
    <scope>NUCLEOTIDE SEQUENCE</scope>
</reference>
<dbReference type="PROSITE" id="PS50943">
    <property type="entry name" value="HTH_CROC1"/>
    <property type="match status" value="1"/>
</dbReference>
<name>A0A644UCB2_9ZZZZ</name>